<evidence type="ECO:0000256" key="1">
    <source>
        <dbReference type="ARBA" id="ARBA00005781"/>
    </source>
</evidence>
<dbReference type="PIRSF" id="PIRSF002191">
    <property type="entry name" value="Ribosomal_L19"/>
    <property type="match status" value="1"/>
</dbReference>
<keyword evidence="8" id="KW-1185">Reference proteome</keyword>
<sequence length="125" mass="14053">MSELIKLVEADNAQRRTELPSFRAGDTVNVHVKIREGNKERIQVFTGTVIQRRNPSSGGETFTVRKVSNGVGVERIFPVLSPNIDKIEVVRMGKVRRARLYFLRGRQGKAARLKERKPKAVAAAK</sequence>
<comment type="function">
    <text evidence="5 6">This protein is located at the 30S-50S ribosomal subunit interface and may play a role in the structure and function of the aminoacyl-tRNA binding site.</text>
</comment>
<dbReference type="InterPro" id="IPR038657">
    <property type="entry name" value="Ribosomal_bL19_sf"/>
</dbReference>
<dbReference type="PANTHER" id="PTHR15680">
    <property type="entry name" value="RIBOSOMAL PROTEIN L19"/>
    <property type="match status" value="1"/>
</dbReference>
<dbReference type="PRINTS" id="PR00061">
    <property type="entry name" value="RIBOSOMALL19"/>
</dbReference>
<comment type="caution">
    <text evidence="7">The sequence shown here is derived from an EMBL/GenBank/DDBJ whole genome shotgun (WGS) entry which is preliminary data.</text>
</comment>
<evidence type="ECO:0000256" key="5">
    <source>
        <dbReference type="HAMAP-Rule" id="MF_00402"/>
    </source>
</evidence>
<evidence type="ECO:0000256" key="6">
    <source>
        <dbReference type="RuleBase" id="RU000559"/>
    </source>
</evidence>
<dbReference type="EMBL" id="JACWZY010000017">
    <property type="protein sequence ID" value="MBD2702773.1"/>
    <property type="molecule type" value="Genomic_DNA"/>
</dbReference>
<evidence type="ECO:0000256" key="2">
    <source>
        <dbReference type="ARBA" id="ARBA00022980"/>
    </source>
</evidence>
<dbReference type="InterPro" id="IPR001857">
    <property type="entry name" value="Ribosomal_bL19"/>
</dbReference>
<dbReference type="SUPFAM" id="SSF50104">
    <property type="entry name" value="Translation proteins SH3-like domain"/>
    <property type="match status" value="1"/>
</dbReference>
<dbReference type="Pfam" id="PF01245">
    <property type="entry name" value="Ribosomal_L19"/>
    <property type="match status" value="1"/>
</dbReference>
<dbReference type="InterPro" id="IPR018257">
    <property type="entry name" value="Ribosomal_bL19_CS"/>
</dbReference>
<dbReference type="Proteomes" id="UP000598820">
    <property type="component" value="Unassembled WGS sequence"/>
</dbReference>
<dbReference type="NCBIfam" id="TIGR01024">
    <property type="entry name" value="rplS_bact"/>
    <property type="match status" value="1"/>
</dbReference>
<evidence type="ECO:0000313" key="8">
    <source>
        <dbReference type="Proteomes" id="UP000598820"/>
    </source>
</evidence>
<reference evidence="7" key="1">
    <citation type="submission" date="2020-09" db="EMBL/GenBank/DDBJ databases">
        <authorList>
            <person name="Kim M.K."/>
        </authorList>
    </citation>
    <scope>NUCLEOTIDE SEQUENCE</scope>
    <source>
        <strain evidence="7">BT702</strain>
    </source>
</reference>
<dbReference type="GO" id="GO:0003735">
    <property type="term" value="F:structural constituent of ribosome"/>
    <property type="evidence" value="ECO:0007669"/>
    <property type="project" value="InterPro"/>
</dbReference>
<keyword evidence="3 5" id="KW-0687">Ribonucleoprotein</keyword>
<dbReference type="FunFam" id="2.30.30.790:FF:000001">
    <property type="entry name" value="50S ribosomal protein L19"/>
    <property type="match status" value="1"/>
</dbReference>
<dbReference type="GO" id="GO:0006412">
    <property type="term" value="P:translation"/>
    <property type="evidence" value="ECO:0007669"/>
    <property type="project" value="UniProtKB-UniRule"/>
</dbReference>
<dbReference type="PROSITE" id="PS01015">
    <property type="entry name" value="RIBOSOMAL_L19"/>
    <property type="match status" value="1"/>
</dbReference>
<gene>
    <name evidence="5 7" type="primary">rplS</name>
    <name evidence="7" type="ORF">IC229_19150</name>
</gene>
<evidence type="ECO:0000313" key="7">
    <source>
        <dbReference type="EMBL" id="MBD2702773.1"/>
    </source>
</evidence>
<dbReference type="RefSeq" id="WP_190888621.1">
    <property type="nucleotide sequence ID" value="NZ_JACWZY010000017.1"/>
</dbReference>
<dbReference type="Gene3D" id="2.30.30.790">
    <property type="match status" value="1"/>
</dbReference>
<dbReference type="PANTHER" id="PTHR15680:SF9">
    <property type="entry name" value="LARGE RIBOSOMAL SUBUNIT PROTEIN BL19M"/>
    <property type="match status" value="1"/>
</dbReference>
<dbReference type="AlphaFoldDB" id="A0A926XXQ5"/>
<dbReference type="InterPro" id="IPR008991">
    <property type="entry name" value="Translation_prot_SH3-like_sf"/>
</dbReference>
<protein>
    <recommendedName>
        <fullName evidence="4 5">Large ribosomal subunit protein bL19</fullName>
    </recommendedName>
</protein>
<name>A0A926XXQ5_9BACT</name>
<keyword evidence="2 5" id="KW-0689">Ribosomal protein</keyword>
<comment type="similarity">
    <text evidence="1 5 6">Belongs to the bacterial ribosomal protein bL19 family.</text>
</comment>
<organism evidence="7 8">
    <name type="scientific">Spirosoma profusum</name>
    <dbReference type="NCBI Taxonomy" id="2771354"/>
    <lineage>
        <taxon>Bacteria</taxon>
        <taxon>Pseudomonadati</taxon>
        <taxon>Bacteroidota</taxon>
        <taxon>Cytophagia</taxon>
        <taxon>Cytophagales</taxon>
        <taxon>Cytophagaceae</taxon>
        <taxon>Spirosoma</taxon>
    </lineage>
</organism>
<dbReference type="HAMAP" id="MF_00402">
    <property type="entry name" value="Ribosomal_bL19"/>
    <property type="match status" value="1"/>
</dbReference>
<proteinExistence type="inferred from homology"/>
<dbReference type="GO" id="GO:0022625">
    <property type="term" value="C:cytosolic large ribosomal subunit"/>
    <property type="evidence" value="ECO:0007669"/>
    <property type="project" value="TreeGrafter"/>
</dbReference>
<evidence type="ECO:0000256" key="4">
    <source>
        <dbReference type="ARBA" id="ARBA00035171"/>
    </source>
</evidence>
<evidence type="ECO:0000256" key="3">
    <source>
        <dbReference type="ARBA" id="ARBA00023274"/>
    </source>
</evidence>
<accession>A0A926XXQ5</accession>